<dbReference type="SUPFAM" id="SSF52266">
    <property type="entry name" value="SGNH hydrolase"/>
    <property type="match status" value="1"/>
</dbReference>
<evidence type="ECO:0000256" key="1">
    <source>
        <dbReference type="ARBA" id="ARBA00022801"/>
    </source>
</evidence>
<dbReference type="HOGENOM" id="CLU_015101_3_2_6"/>
<dbReference type="GO" id="GO:0016788">
    <property type="term" value="F:hydrolase activity, acting on ester bonds"/>
    <property type="evidence" value="ECO:0007669"/>
    <property type="project" value="InterPro"/>
</dbReference>
<dbReference type="AlphaFoldDB" id="A0A0A8URJ3"/>
<sequence>MENQLIRWQMKTLFTLVILLFSGLVAAKSVNNIVVFGDSLSDNGNLYEYMKQKIPQSPPYYKGRFTNGPVWVEHLASSYFPNPAGHFFDYAFGGAGISEDAEDDVLFTLKKEIDTYFLAHQDKADENSLFVIWIGANNYLGIPDEMDKTVAEVNRGITNGLQRLANAGAKHFLIVNLPDLGKTPIAHAFESEDKLSYLANRHNEQLLASINNLKQSYPDAQWLLFDVNQTLNDLVVYPEKYGFNNITDTCYEAMVDKPSHRAVLHMAAQIKPKNEADVCEGFLFFDPVHPTAPAHKIMAEHAKAFLDAENVEFSE</sequence>
<dbReference type="Proteomes" id="UP000032803">
    <property type="component" value="Chromosome I"/>
</dbReference>
<keyword evidence="3" id="KW-1185">Reference proteome</keyword>
<evidence type="ECO:0000313" key="2">
    <source>
        <dbReference type="EMBL" id="CEK11368.1"/>
    </source>
</evidence>
<dbReference type="Pfam" id="PF00657">
    <property type="entry name" value="Lipase_GDSL"/>
    <property type="match status" value="1"/>
</dbReference>
<dbReference type="KEGG" id="lha:LHA_2350"/>
<dbReference type="CDD" id="cd01846">
    <property type="entry name" value="fatty_acyltransferase_like"/>
    <property type="match status" value="1"/>
</dbReference>
<dbReference type="PANTHER" id="PTHR45648:SF22">
    <property type="entry name" value="GDSL LIPASE_ACYLHYDROLASE FAMILY PROTEIN (AFU_ORTHOLOGUE AFUA_4G14700)"/>
    <property type="match status" value="1"/>
</dbReference>
<organism evidence="2 3">
    <name type="scientific">Legionella hackeliae</name>
    <dbReference type="NCBI Taxonomy" id="449"/>
    <lineage>
        <taxon>Bacteria</taxon>
        <taxon>Pseudomonadati</taxon>
        <taxon>Pseudomonadota</taxon>
        <taxon>Gammaproteobacteria</taxon>
        <taxon>Legionellales</taxon>
        <taxon>Legionellaceae</taxon>
        <taxon>Legionella</taxon>
    </lineage>
</organism>
<proteinExistence type="predicted"/>
<dbReference type="InterPro" id="IPR001087">
    <property type="entry name" value="GDSL"/>
</dbReference>
<name>A0A0A8URJ3_LEGHA</name>
<dbReference type="Gene3D" id="3.40.50.1110">
    <property type="entry name" value="SGNH hydrolase"/>
    <property type="match status" value="1"/>
</dbReference>
<dbReference type="EMBL" id="LN681225">
    <property type="protein sequence ID" value="CEK11368.1"/>
    <property type="molecule type" value="Genomic_DNA"/>
</dbReference>
<dbReference type="InterPro" id="IPR051058">
    <property type="entry name" value="GDSL_Est/Lipase"/>
</dbReference>
<gene>
    <name evidence="2" type="primary">plaA</name>
    <name evidence="2" type="ORF">LHA_2350</name>
</gene>
<dbReference type="NCBIfam" id="NF045906">
    <property type="entry name" value="LysophlipPlaALeg"/>
    <property type="match status" value="1"/>
</dbReference>
<dbReference type="InterPro" id="IPR036514">
    <property type="entry name" value="SGNH_hydro_sf"/>
</dbReference>
<protein>
    <submittedName>
        <fullName evidence="2">Lysophospholipase A</fullName>
    </submittedName>
</protein>
<dbReference type="STRING" id="449.LHA_2350"/>
<reference evidence="3" key="1">
    <citation type="submission" date="2014-09" db="EMBL/GenBank/DDBJ databases">
        <authorList>
            <person name="Gomez-Valero L."/>
        </authorList>
    </citation>
    <scope>NUCLEOTIDE SEQUENCE [LARGE SCALE GENOMIC DNA]</scope>
    <source>
        <strain evidence="3">ATCC35250</strain>
    </source>
</reference>
<dbReference type="PANTHER" id="PTHR45648">
    <property type="entry name" value="GDSL LIPASE/ACYLHYDROLASE FAMILY PROTEIN (AFU_ORTHOLOGUE AFUA_4G14700)"/>
    <property type="match status" value="1"/>
</dbReference>
<keyword evidence="1" id="KW-0378">Hydrolase</keyword>
<accession>A0A0A8URJ3</accession>
<evidence type="ECO:0000313" key="3">
    <source>
        <dbReference type="Proteomes" id="UP000032803"/>
    </source>
</evidence>